<keyword evidence="1" id="KW-0472">Membrane</keyword>
<accession>A0A8J3JSU4</accession>
<organism evidence="2 3">
    <name type="scientific">Catellatospora bangladeshensis</name>
    <dbReference type="NCBI Taxonomy" id="310355"/>
    <lineage>
        <taxon>Bacteria</taxon>
        <taxon>Bacillati</taxon>
        <taxon>Actinomycetota</taxon>
        <taxon>Actinomycetes</taxon>
        <taxon>Micromonosporales</taxon>
        <taxon>Micromonosporaceae</taxon>
        <taxon>Catellatospora</taxon>
    </lineage>
</organism>
<keyword evidence="1" id="KW-0812">Transmembrane</keyword>
<evidence type="ECO:0000256" key="1">
    <source>
        <dbReference type="SAM" id="Phobius"/>
    </source>
</evidence>
<keyword evidence="1" id="KW-1133">Transmembrane helix</keyword>
<reference evidence="2 3" key="1">
    <citation type="submission" date="2021-01" db="EMBL/GenBank/DDBJ databases">
        <title>Whole genome shotgun sequence of Catellatospora bangladeshensis NBRC 107357.</title>
        <authorList>
            <person name="Komaki H."/>
            <person name="Tamura T."/>
        </authorList>
    </citation>
    <scope>NUCLEOTIDE SEQUENCE [LARGE SCALE GENOMIC DNA]</scope>
    <source>
        <strain evidence="2 3">NBRC 107357</strain>
    </source>
</reference>
<protein>
    <submittedName>
        <fullName evidence="2">Uncharacterized protein</fullName>
    </submittedName>
</protein>
<dbReference type="EMBL" id="BONF01000027">
    <property type="protein sequence ID" value="GIF83149.1"/>
    <property type="molecule type" value="Genomic_DNA"/>
</dbReference>
<evidence type="ECO:0000313" key="2">
    <source>
        <dbReference type="EMBL" id="GIF83149.1"/>
    </source>
</evidence>
<evidence type="ECO:0000313" key="3">
    <source>
        <dbReference type="Proteomes" id="UP000601223"/>
    </source>
</evidence>
<name>A0A8J3JSU4_9ACTN</name>
<dbReference type="AlphaFoldDB" id="A0A8J3JSU4"/>
<proteinExistence type="predicted"/>
<feature type="transmembrane region" description="Helical" evidence="1">
    <location>
        <begin position="36"/>
        <end position="59"/>
    </location>
</feature>
<dbReference type="Proteomes" id="UP000601223">
    <property type="component" value="Unassembled WGS sequence"/>
</dbReference>
<gene>
    <name evidence="2" type="ORF">Cba03nite_44980</name>
</gene>
<keyword evidence="3" id="KW-1185">Reference proteome</keyword>
<sequence>MFLDWGACGSPGVATDSTEVLDLLEPRLSGDVSQEVVSTATVLSELGASVVVTALLNLLHDRRRASTPMGKGRQYQPCRVRCHNQSQLMTCL</sequence>
<comment type="caution">
    <text evidence="2">The sequence shown here is derived from an EMBL/GenBank/DDBJ whole genome shotgun (WGS) entry which is preliminary data.</text>
</comment>